<sequence length="324" mass="34345">MIQAKIASWSAAALACACAPVVHAADAAAWPTHAVRLIVPYAPGGIADQMARIIAEGLQEALKQPFLVENKAGASGSLGTSYVAKSKPDGYTLLVGLAAPQTLNQFIYKLDYHGLNDFAPIALLNTNPLVLAVNPSLPFKTTGDVIDYARKNPGKLNFGGAGGLTQFAGEVFKYETKTEMTHVPYRGGAPAVAAAVAGDVQMTFANYSDAQPWIESGRLRAISITSAKRYPQSPSVPTIAESGVPGYSMEGWTGLLAPAGTPPEVIQKVSAVVRKTLNTPEMTRKLEAMGSPPGNLSPEEFTKFVGEEIKRWQEFVAESGIKIE</sequence>
<dbReference type="PANTHER" id="PTHR42928">
    <property type="entry name" value="TRICARBOXYLATE-BINDING PROTEIN"/>
    <property type="match status" value="1"/>
</dbReference>
<organism evidence="3 4">
    <name type="scientific">Pigmentiphaga humi</name>
    <dbReference type="NCBI Taxonomy" id="2478468"/>
    <lineage>
        <taxon>Bacteria</taxon>
        <taxon>Pseudomonadati</taxon>
        <taxon>Pseudomonadota</taxon>
        <taxon>Betaproteobacteria</taxon>
        <taxon>Burkholderiales</taxon>
        <taxon>Alcaligenaceae</taxon>
        <taxon>Pigmentiphaga</taxon>
    </lineage>
</organism>
<dbReference type="InterPro" id="IPR005064">
    <property type="entry name" value="BUG"/>
</dbReference>
<dbReference type="SUPFAM" id="SSF53850">
    <property type="entry name" value="Periplasmic binding protein-like II"/>
    <property type="match status" value="1"/>
</dbReference>
<dbReference type="RefSeq" id="WP_124079599.1">
    <property type="nucleotide sequence ID" value="NZ_UWPJ01000017.1"/>
</dbReference>
<dbReference type="OrthoDB" id="8676214at2"/>
<keyword evidence="2" id="KW-0732">Signal</keyword>
<comment type="similarity">
    <text evidence="1">Belongs to the UPF0065 (bug) family.</text>
</comment>
<dbReference type="PIRSF" id="PIRSF017082">
    <property type="entry name" value="YflP"/>
    <property type="match status" value="1"/>
</dbReference>
<dbReference type="PROSITE" id="PS51257">
    <property type="entry name" value="PROKAR_LIPOPROTEIN"/>
    <property type="match status" value="1"/>
</dbReference>
<name>A0A3P4B1C6_9BURK</name>
<protein>
    <submittedName>
        <fullName evidence="3">Tripartite tricarboxylate transporter family receptor</fullName>
    </submittedName>
</protein>
<evidence type="ECO:0000313" key="3">
    <source>
        <dbReference type="EMBL" id="VCU70087.1"/>
    </source>
</evidence>
<dbReference type="EMBL" id="UWPJ01000017">
    <property type="protein sequence ID" value="VCU70087.1"/>
    <property type="molecule type" value="Genomic_DNA"/>
</dbReference>
<proteinExistence type="inferred from homology"/>
<evidence type="ECO:0000256" key="2">
    <source>
        <dbReference type="SAM" id="SignalP"/>
    </source>
</evidence>
<feature type="signal peptide" evidence="2">
    <location>
        <begin position="1"/>
        <end position="24"/>
    </location>
</feature>
<evidence type="ECO:0000313" key="4">
    <source>
        <dbReference type="Proteomes" id="UP000277294"/>
    </source>
</evidence>
<dbReference type="Gene3D" id="3.40.190.10">
    <property type="entry name" value="Periplasmic binding protein-like II"/>
    <property type="match status" value="1"/>
</dbReference>
<dbReference type="Proteomes" id="UP000277294">
    <property type="component" value="Unassembled WGS sequence"/>
</dbReference>
<keyword evidence="4" id="KW-1185">Reference proteome</keyword>
<reference evidence="3 4" key="1">
    <citation type="submission" date="2018-10" db="EMBL/GenBank/DDBJ databases">
        <authorList>
            <person name="Criscuolo A."/>
        </authorList>
    </citation>
    <scope>NUCLEOTIDE SEQUENCE [LARGE SCALE GENOMIC DNA]</scope>
    <source>
        <strain evidence="3">DnA1</strain>
    </source>
</reference>
<dbReference type="Pfam" id="PF03401">
    <property type="entry name" value="TctC"/>
    <property type="match status" value="1"/>
</dbReference>
<dbReference type="Gene3D" id="3.40.190.150">
    <property type="entry name" value="Bordetella uptake gene, domain 1"/>
    <property type="match status" value="1"/>
</dbReference>
<feature type="chain" id="PRO_5018125865" evidence="2">
    <location>
        <begin position="25"/>
        <end position="324"/>
    </location>
</feature>
<evidence type="ECO:0000256" key="1">
    <source>
        <dbReference type="ARBA" id="ARBA00006987"/>
    </source>
</evidence>
<dbReference type="CDD" id="cd07012">
    <property type="entry name" value="PBP2_Bug_TTT"/>
    <property type="match status" value="1"/>
</dbReference>
<dbReference type="PANTHER" id="PTHR42928:SF5">
    <property type="entry name" value="BLR1237 PROTEIN"/>
    <property type="match status" value="1"/>
</dbReference>
<accession>A0A3P4B1C6</accession>
<gene>
    <name evidence="3" type="ORF">PIGHUM_02154</name>
</gene>
<dbReference type="InterPro" id="IPR042100">
    <property type="entry name" value="Bug_dom1"/>
</dbReference>
<keyword evidence="3" id="KW-0675">Receptor</keyword>
<dbReference type="AlphaFoldDB" id="A0A3P4B1C6"/>